<accession>A0A4Z0MTH5</accession>
<dbReference type="SUPFAM" id="SSF69786">
    <property type="entry name" value="YggU-like"/>
    <property type="match status" value="1"/>
</dbReference>
<sequence length="90" mass="9613">MPVLHLKAKPNARANHLSVAPDGTVTIRLKAPAQDGKANTCLLAYLAEVFGVAKSSLTLVAGHTAPFKKVEVEGLTEDAFRATLEQFREA</sequence>
<dbReference type="Gene3D" id="3.30.1200.10">
    <property type="entry name" value="YggU-like"/>
    <property type="match status" value="1"/>
</dbReference>
<comment type="similarity">
    <text evidence="1 2">Belongs to the UPF0235 family.</text>
</comment>
<dbReference type="Pfam" id="PF02594">
    <property type="entry name" value="DUF167"/>
    <property type="match status" value="1"/>
</dbReference>
<organism evidence="3 4">
    <name type="scientific">Hymenobacter wooponensis</name>
    <dbReference type="NCBI Taxonomy" id="1525360"/>
    <lineage>
        <taxon>Bacteria</taxon>
        <taxon>Pseudomonadati</taxon>
        <taxon>Bacteroidota</taxon>
        <taxon>Cytophagia</taxon>
        <taxon>Cytophagales</taxon>
        <taxon>Hymenobacteraceae</taxon>
        <taxon>Hymenobacter</taxon>
    </lineage>
</organism>
<dbReference type="PANTHER" id="PTHR13420:SF7">
    <property type="entry name" value="UPF0235 PROTEIN C15ORF40"/>
    <property type="match status" value="1"/>
</dbReference>
<proteinExistence type="inferred from homology"/>
<dbReference type="EMBL" id="SRKZ01000001">
    <property type="protein sequence ID" value="TGD83113.1"/>
    <property type="molecule type" value="Genomic_DNA"/>
</dbReference>
<dbReference type="Proteomes" id="UP000298284">
    <property type="component" value="Unassembled WGS sequence"/>
</dbReference>
<protein>
    <recommendedName>
        <fullName evidence="2">UPF0235 protein EU557_04855</fullName>
    </recommendedName>
</protein>
<dbReference type="OrthoDB" id="885245at2"/>
<name>A0A4Z0MTH5_9BACT</name>
<gene>
    <name evidence="3" type="ORF">EU557_04855</name>
</gene>
<keyword evidence="4" id="KW-1185">Reference proteome</keyword>
<evidence type="ECO:0000256" key="1">
    <source>
        <dbReference type="ARBA" id="ARBA00010364"/>
    </source>
</evidence>
<dbReference type="NCBIfam" id="TIGR00251">
    <property type="entry name" value="DUF167 family protein"/>
    <property type="match status" value="1"/>
</dbReference>
<dbReference type="InterPro" id="IPR036591">
    <property type="entry name" value="YggU-like_sf"/>
</dbReference>
<evidence type="ECO:0000256" key="2">
    <source>
        <dbReference type="HAMAP-Rule" id="MF_00634"/>
    </source>
</evidence>
<dbReference type="HAMAP" id="MF_00634">
    <property type="entry name" value="UPF0235"/>
    <property type="match status" value="1"/>
</dbReference>
<dbReference type="PANTHER" id="PTHR13420">
    <property type="entry name" value="UPF0235 PROTEIN C15ORF40"/>
    <property type="match status" value="1"/>
</dbReference>
<evidence type="ECO:0000313" key="4">
    <source>
        <dbReference type="Proteomes" id="UP000298284"/>
    </source>
</evidence>
<dbReference type="AlphaFoldDB" id="A0A4Z0MTH5"/>
<reference evidence="3 4" key="1">
    <citation type="submission" date="2019-04" db="EMBL/GenBank/DDBJ databases">
        <authorList>
            <person name="Feng G."/>
            <person name="Zhang J."/>
            <person name="Zhu H."/>
        </authorList>
    </citation>
    <scope>NUCLEOTIDE SEQUENCE [LARGE SCALE GENOMIC DNA]</scope>
    <source>
        <strain evidence="3 4">JCM 19491</strain>
    </source>
</reference>
<dbReference type="InterPro" id="IPR003746">
    <property type="entry name" value="DUF167"/>
</dbReference>
<dbReference type="RefSeq" id="WP_135529265.1">
    <property type="nucleotide sequence ID" value="NZ_SRKZ01000001.1"/>
</dbReference>
<evidence type="ECO:0000313" key="3">
    <source>
        <dbReference type="EMBL" id="TGD83113.1"/>
    </source>
</evidence>
<comment type="caution">
    <text evidence="3">The sequence shown here is derived from an EMBL/GenBank/DDBJ whole genome shotgun (WGS) entry which is preliminary data.</text>
</comment>
<dbReference type="GO" id="GO:0005737">
    <property type="term" value="C:cytoplasm"/>
    <property type="evidence" value="ECO:0007669"/>
    <property type="project" value="TreeGrafter"/>
</dbReference>
<dbReference type="SMART" id="SM01152">
    <property type="entry name" value="DUF167"/>
    <property type="match status" value="1"/>
</dbReference>